<proteinExistence type="predicted"/>
<feature type="region of interest" description="Disordered" evidence="1">
    <location>
        <begin position="70"/>
        <end position="89"/>
    </location>
</feature>
<keyword evidence="2" id="KW-0812">Transmembrane</keyword>
<evidence type="ECO:0000313" key="3">
    <source>
        <dbReference type="EMBL" id="WAL62123.1"/>
    </source>
</evidence>
<dbReference type="KEGG" id="tsin:OXH18_09095"/>
<dbReference type="EMBL" id="CP113797">
    <property type="protein sequence ID" value="WAL62123.1"/>
    <property type="molecule type" value="Genomic_DNA"/>
</dbReference>
<evidence type="ECO:0000256" key="1">
    <source>
        <dbReference type="SAM" id="MobiDB-lite"/>
    </source>
</evidence>
<accession>A0A9E8ZIX3</accession>
<keyword evidence="2" id="KW-0472">Membrane</keyword>
<reference evidence="3" key="1">
    <citation type="submission" date="2022-12" db="EMBL/GenBank/DDBJ databases">
        <title>Polyphasic identification of a Novel Hot-Spring Cyanobacterium Ocullathermofonsia sinensis gen nov. sp. nov. and Genomic Insights on its Adaptations to the Thermal Habitat.</title>
        <authorList>
            <person name="Daroch M."/>
            <person name="Tang J."/>
            <person name="Jiang Y."/>
        </authorList>
    </citation>
    <scope>NUCLEOTIDE SEQUENCE</scope>
    <source>
        <strain evidence="3">PKUAC-SCTA174</strain>
    </source>
</reference>
<evidence type="ECO:0000256" key="2">
    <source>
        <dbReference type="SAM" id="Phobius"/>
    </source>
</evidence>
<keyword evidence="2" id="KW-1133">Transmembrane helix</keyword>
<dbReference type="AlphaFoldDB" id="A0A9E8ZIX3"/>
<feature type="region of interest" description="Disordered" evidence="1">
    <location>
        <begin position="223"/>
        <end position="243"/>
    </location>
</feature>
<organism evidence="3 4">
    <name type="scientific">Thermocoleostomius sinensis A174</name>
    <dbReference type="NCBI Taxonomy" id="2016057"/>
    <lineage>
        <taxon>Bacteria</taxon>
        <taxon>Bacillati</taxon>
        <taxon>Cyanobacteriota</taxon>
        <taxon>Cyanophyceae</taxon>
        <taxon>Oculatellales</taxon>
        <taxon>Oculatellaceae</taxon>
        <taxon>Thermocoleostomius</taxon>
    </lineage>
</organism>
<sequence length="243" mass="27020">MKLGYVIGSFVVLVVGVGWRLGIGREDAPMHTVQMRAPDEAIVQNKMELNASLIELASVESGSEPIASSSVHASISEPLEPAPSASTPQVEVSTTIAEFDSLSYCDQMDALDRAGKSVSEFVLNSGLFSQYDQAQQSECPWHRSQLDLAYQILYPPLIAAASTTDTSGSGDSVEVNRSNDKTIAYEDGYNNQAEFNAQLPLMPPRYRLSRRQWWRYQQRRANQWRQSTWRTSDSWPPGETAQP</sequence>
<dbReference type="RefSeq" id="WP_268612234.1">
    <property type="nucleotide sequence ID" value="NZ_CP113797.1"/>
</dbReference>
<evidence type="ECO:0000313" key="4">
    <source>
        <dbReference type="Proteomes" id="UP001163152"/>
    </source>
</evidence>
<dbReference type="Proteomes" id="UP001163152">
    <property type="component" value="Chromosome"/>
</dbReference>
<name>A0A9E8ZIX3_9CYAN</name>
<keyword evidence="4" id="KW-1185">Reference proteome</keyword>
<gene>
    <name evidence="3" type="ORF">OXH18_09095</name>
</gene>
<protein>
    <submittedName>
        <fullName evidence="3">Uncharacterized protein</fullName>
    </submittedName>
</protein>
<feature type="transmembrane region" description="Helical" evidence="2">
    <location>
        <begin position="6"/>
        <end position="23"/>
    </location>
</feature>